<dbReference type="GeneTree" id="ENSGT00940000159956"/>
<evidence type="ECO:0000256" key="9">
    <source>
        <dbReference type="ARBA" id="ARBA00022840"/>
    </source>
</evidence>
<dbReference type="InterPro" id="IPR011009">
    <property type="entry name" value="Kinase-like_dom_sf"/>
</dbReference>
<keyword evidence="3 12" id="KW-0723">Serine/threonine-protein kinase</keyword>
<reference evidence="18" key="2">
    <citation type="submission" date="2025-08" db="UniProtKB">
        <authorList>
            <consortium name="Ensembl"/>
        </authorList>
    </citation>
    <scope>IDENTIFICATION</scope>
</reference>
<dbReference type="InterPro" id="IPR008271">
    <property type="entry name" value="Ser/Thr_kinase_AS"/>
</dbReference>
<feature type="binding site" evidence="15">
    <location>
        <position position="452"/>
    </location>
    <ligand>
        <name>ATP</name>
        <dbReference type="ChEBI" id="CHEBI:30616"/>
    </ligand>
</feature>
<dbReference type="PROSITE" id="PS50011">
    <property type="entry name" value="PROTEIN_KINASE_DOM"/>
    <property type="match status" value="2"/>
</dbReference>
<dbReference type="PROSITE" id="PS00108">
    <property type="entry name" value="PROTEIN_KINASE_ST"/>
    <property type="match status" value="2"/>
</dbReference>
<evidence type="ECO:0000256" key="3">
    <source>
        <dbReference type="ARBA" id="ARBA00022527"/>
    </source>
</evidence>
<comment type="catalytic activity">
    <reaction evidence="10 12">
        <text>L-threonyl-[protein] + ATP = O-phospho-L-threonyl-[protein] + ADP + H(+)</text>
        <dbReference type="Rhea" id="RHEA:46608"/>
        <dbReference type="Rhea" id="RHEA-COMP:11060"/>
        <dbReference type="Rhea" id="RHEA-COMP:11605"/>
        <dbReference type="ChEBI" id="CHEBI:15378"/>
        <dbReference type="ChEBI" id="CHEBI:30013"/>
        <dbReference type="ChEBI" id="CHEBI:30616"/>
        <dbReference type="ChEBI" id="CHEBI:61977"/>
        <dbReference type="ChEBI" id="CHEBI:456216"/>
        <dbReference type="EC" id="2.7.11.1"/>
    </reaction>
</comment>
<dbReference type="GO" id="GO:0005524">
    <property type="term" value="F:ATP binding"/>
    <property type="evidence" value="ECO:0007669"/>
    <property type="project" value="UniProtKB-UniRule"/>
</dbReference>
<evidence type="ECO:0000256" key="10">
    <source>
        <dbReference type="ARBA" id="ARBA00047899"/>
    </source>
</evidence>
<feature type="domain" description="Protein kinase" evidence="16">
    <location>
        <begin position="59"/>
        <end position="318"/>
    </location>
</feature>
<dbReference type="InterPro" id="IPR041906">
    <property type="entry name" value="RSK_N"/>
</dbReference>
<evidence type="ECO:0000259" key="17">
    <source>
        <dbReference type="PROSITE" id="PS51285"/>
    </source>
</evidence>
<evidence type="ECO:0000256" key="14">
    <source>
        <dbReference type="PIRSR" id="PIRSR000606-51"/>
    </source>
</evidence>
<evidence type="ECO:0000256" key="12">
    <source>
        <dbReference type="PIRNR" id="PIRNR000606"/>
    </source>
</evidence>
<dbReference type="CDD" id="cd05582">
    <property type="entry name" value="STKc_RSK_N"/>
    <property type="match status" value="1"/>
</dbReference>
<comment type="catalytic activity">
    <reaction evidence="11 12">
        <text>L-seryl-[protein] + ATP = O-phospho-L-seryl-[protein] + ADP + H(+)</text>
        <dbReference type="Rhea" id="RHEA:17989"/>
        <dbReference type="Rhea" id="RHEA-COMP:9863"/>
        <dbReference type="Rhea" id="RHEA-COMP:11604"/>
        <dbReference type="ChEBI" id="CHEBI:15378"/>
        <dbReference type="ChEBI" id="CHEBI:29999"/>
        <dbReference type="ChEBI" id="CHEBI:30616"/>
        <dbReference type="ChEBI" id="CHEBI:83421"/>
        <dbReference type="ChEBI" id="CHEBI:456216"/>
        <dbReference type="EC" id="2.7.11.1"/>
    </reaction>
</comment>
<feature type="binding site" evidence="14 15">
    <location>
        <position position="91"/>
    </location>
    <ligand>
        <name>ATP</name>
        <dbReference type="ChEBI" id="CHEBI:30616"/>
    </ligand>
</feature>
<reference evidence="18" key="3">
    <citation type="submission" date="2025-09" db="UniProtKB">
        <authorList>
            <consortium name="Ensembl"/>
        </authorList>
    </citation>
    <scope>IDENTIFICATION</scope>
</reference>
<feature type="active site" description="Proton acceptor" evidence="13">
    <location>
        <position position="184"/>
    </location>
</feature>
<dbReference type="Gene3D" id="1.10.510.10">
    <property type="entry name" value="Transferase(Phosphotransferase) domain 1"/>
    <property type="match status" value="2"/>
</dbReference>
<dbReference type="FunFam" id="3.30.200.20:FF:000013">
    <property type="entry name" value="Ribosomal protein S6 kinase"/>
    <property type="match status" value="1"/>
</dbReference>
<dbReference type="SUPFAM" id="SSF56112">
    <property type="entry name" value="Protein kinase-like (PK-like)"/>
    <property type="match status" value="2"/>
</dbReference>
<dbReference type="GO" id="GO:0035556">
    <property type="term" value="P:intracellular signal transduction"/>
    <property type="evidence" value="ECO:0007669"/>
    <property type="project" value="InterPro"/>
</dbReference>
<evidence type="ECO:0000256" key="1">
    <source>
        <dbReference type="ARBA" id="ARBA00001946"/>
    </source>
</evidence>
<sequence length="734" mass="83714">MDTNMRKFTVRRWFSVYLRKKSRSKNSNLCRLEDDGILKEIDISQHTKEGFEKADPSQFELLKVLGQGSYGKVFLVRKIRGSDRGQLYAMKVLRKATLKVRDRVRSKMERDILAEVNHPFIVKLHYAFQTEGKLYLILDFLRGGDLFTRLSKEVMFTEEDVKFYLAELALALDHLHSLGIIYRDLKPENILLDEEGHIKITDFGLSKEATDHDKRAYSFCGTIEYMAPEVVNRRGHTQSADWWSFGVLMFEMLTGSLPFQGKDRKETMVLILKAKLGMPQFLSPEVQSLIRALFKRNPANRLGAGPDGVEEIKRHNFFGNIDWNKLYRREIKPPFKPAVGRPEDTFHFDPEFTSRTPTDSPGIPPSDNTHQLFRGFSFVATNLDQDQSIAEIQQNSTVNPIVQQLHGTNIHFTDGYEVKEEVGLGAYSVCKRCIHKITSVEYAVKIIDRVKKDPSEEIEILLRYGQHPNIITLKDVYDDGRYVYLVMELMRGGELLDRILYQKCFSEREASAVLCTITKTVEYLHSQGVVHRDLKPSNLLYVDETGDPESIRICDFGFAKQLRAENGLLMTPCYTANFVAPEVLKKQGYDAACDIWSLGILLYTMLAGFTPFANGPDDTPEEILARIGSGKYALTGGNWDRVSDAAKDIVTKMLHVDPHQRLTAPQVLRHQWIVNQEQLSQCQLIRQDVQLVKGAMAATYLALNRSPLAPKLEPVQCSSLAQRRGMKRLTSTCL</sequence>
<dbReference type="GO" id="GO:0106310">
    <property type="term" value="F:protein serine kinase activity"/>
    <property type="evidence" value="ECO:0007669"/>
    <property type="project" value="RHEA"/>
</dbReference>
<dbReference type="SMART" id="SM00220">
    <property type="entry name" value="S_TKc"/>
    <property type="match status" value="2"/>
</dbReference>
<evidence type="ECO:0000313" key="18">
    <source>
        <dbReference type="Ensembl" id="ENSHHUP00000077045.1"/>
    </source>
</evidence>
<evidence type="ECO:0000259" key="16">
    <source>
        <dbReference type="PROSITE" id="PS50011"/>
    </source>
</evidence>
<dbReference type="PROSITE" id="PS51285">
    <property type="entry name" value="AGC_KINASE_CTER"/>
    <property type="match status" value="1"/>
</dbReference>
<feature type="domain" description="Protein kinase" evidence="16">
    <location>
        <begin position="416"/>
        <end position="673"/>
    </location>
</feature>
<evidence type="ECO:0000256" key="7">
    <source>
        <dbReference type="ARBA" id="ARBA00022741"/>
    </source>
</evidence>
<dbReference type="Gene3D" id="3.30.200.20">
    <property type="entry name" value="Phosphorylase Kinase, domain 1"/>
    <property type="match status" value="2"/>
</dbReference>
<accession>A0A4W5QT17</accession>
<keyword evidence="19" id="KW-1185">Reference proteome</keyword>
<dbReference type="Pfam" id="PF00433">
    <property type="entry name" value="Pkinase_C"/>
    <property type="match status" value="1"/>
</dbReference>
<dbReference type="FunFam" id="3.30.200.20:FF:000121">
    <property type="entry name" value="Ribosomal protein S6 kinase"/>
    <property type="match status" value="1"/>
</dbReference>
<keyword evidence="4" id="KW-0597">Phosphoprotein</keyword>
<dbReference type="Proteomes" id="UP000314982">
    <property type="component" value="Unassembled WGS sequence"/>
</dbReference>
<organism evidence="18 19">
    <name type="scientific">Hucho hucho</name>
    <name type="common">huchen</name>
    <dbReference type="NCBI Taxonomy" id="62062"/>
    <lineage>
        <taxon>Eukaryota</taxon>
        <taxon>Metazoa</taxon>
        <taxon>Chordata</taxon>
        <taxon>Craniata</taxon>
        <taxon>Vertebrata</taxon>
        <taxon>Euteleostomi</taxon>
        <taxon>Actinopterygii</taxon>
        <taxon>Neopterygii</taxon>
        <taxon>Teleostei</taxon>
        <taxon>Protacanthopterygii</taxon>
        <taxon>Salmoniformes</taxon>
        <taxon>Salmonidae</taxon>
        <taxon>Salmoninae</taxon>
        <taxon>Hucho</taxon>
    </lineage>
</organism>
<dbReference type="PIRSF" id="PIRSF000606">
    <property type="entry name" value="Ribsml_S6_kin_2"/>
    <property type="match status" value="1"/>
</dbReference>
<evidence type="ECO:0000256" key="13">
    <source>
        <dbReference type="PIRSR" id="PIRSR000606-50"/>
    </source>
</evidence>
<dbReference type="InterPro" id="IPR000961">
    <property type="entry name" value="AGC-kinase_C"/>
</dbReference>
<proteinExistence type="inferred from homology"/>
<dbReference type="InterPro" id="IPR016239">
    <property type="entry name" value="Ribosomal_S6_kinase_II"/>
</dbReference>
<dbReference type="FunFam" id="1.10.510.10:FF:000041">
    <property type="entry name" value="Ribosomal protein S6 kinase"/>
    <property type="match status" value="1"/>
</dbReference>
<name>A0A4W5QT17_9TELE</name>
<protein>
    <recommendedName>
        <fullName evidence="12">Ribosomal protein S6 kinase</fullName>
        <ecNumber evidence="12">2.7.11.1</ecNumber>
    </recommendedName>
</protein>
<dbReference type="PROSITE" id="PS00107">
    <property type="entry name" value="PROTEIN_KINASE_ATP"/>
    <property type="match status" value="2"/>
</dbReference>
<evidence type="ECO:0000256" key="2">
    <source>
        <dbReference type="ARBA" id="ARBA00009804"/>
    </source>
</evidence>
<keyword evidence="6" id="KW-0677">Repeat</keyword>
<dbReference type="Pfam" id="PF00069">
    <property type="entry name" value="Pkinase"/>
    <property type="match status" value="2"/>
</dbReference>
<dbReference type="GO" id="GO:0000287">
    <property type="term" value="F:magnesium ion binding"/>
    <property type="evidence" value="ECO:0007669"/>
    <property type="project" value="InterPro"/>
</dbReference>
<keyword evidence="7 12" id="KW-0547">Nucleotide-binding</keyword>
<dbReference type="InterPro" id="IPR017441">
    <property type="entry name" value="Protein_kinase_ATP_BS"/>
</dbReference>
<feature type="binding site" evidence="14">
    <location>
        <position position="445"/>
    </location>
    <ligand>
        <name>ATP</name>
        <dbReference type="ChEBI" id="CHEBI:30616"/>
    </ligand>
</feature>
<dbReference type="STRING" id="62062.ENSHHUP00000077045"/>
<dbReference type="GO" id="GO:0004674">
    <property type="term" value="F:protein serine/threonine kinase activity"/>
    <property type="evidence" value="ECO:0007669"/>
    <property type="project" value="UniProtKB-KW"/>
</dbReference>
<dbReference type="SMART" id="SM00133">
    <property type="entry name" value="S_TK_X"/>
    <property type="match status" value="1"/>
</dbReference>
<evidence type="ECO:0000256" key="4">
    <source>
        <dbReference type="ARBA" id="ARBA00022553"/>
    </source>
</evidence>
<keyword evidence="8 12" id="KW-0418">Kinase</keyword>
<evidence type="ECO:0000256" key="6">
    <source>
        <dbReference type="ARBA" id="ARBA00022737"/>
    </source>
</evidence>
<reference evidence="19" key="1">
    <citation type="submission" date="2018-06" db="EMBL/GenBank/DDBJ databases">
        <title>Genome assembly of Danube salmon.</title>
        <authorList>
            <person name="Macqueen D.J."/>
            <person name="Gundappa M.K."/>
        </authorList>
    </citation>
    <scope>NUCLEOTIDE SEQUENCE [LARGE SCALE GENOMIC DNA]</scope>
</reference>
<keyword evidence="5 12" id="KW-0808">Transferase</keyword>
<evidence type="ECO:0000256" key="15">
    <source>
        <dbReference type="PROSITE-ProRule" id="PRU10141"/>
    </source>
</evidence>
<dbReference type="FunFam" id="1.10.510.10:FF:000010">
    <property type="entry name" value="Ribosomal protein S6 kinase"/>
    <property type="match status" value="1"/>
</dbReference>
<keyword evidence="9 12" id="KW-0067">ATP-binding</keyword>
<dbReference type="PANTHER" id="PTHR24351">
    <property type="entry name" value="RIBOSOMAL PROTEIN S6 KINASE"/>
    <property type="match status" value="1"/>
</dbReference>
<evidence type="ECO:0000256" key="5">
    <source>
        <dbReference type="ARBA" id="ARBA00022679"/>
    </source>
</evidence>
<feature type="active site" description="Proton acceptor" evidence="13">
    <location>
        <position position="533"/>
    </location>
</feature>
<dbReference type="InterPro" id="IPR000719">
    <property type="entry name" value="Prot_kinase_dom"/>
</dbReference>
<comment type="similarity">
    <text evidence="2 12">Belongs to the protein kinase superfamily. AGC Ser/Thr protein kinase family. S6 kinase subfamily.</text>
</comment>
<dbReference type="Ensembl" id="ENSHHUT00000079545.1">
    <property type="protein sequence ID" value="ENSHHUP00000077045.1"/>
    <property type="gene ID" value="ENSHHUG00000043923.1"/>
</dbReference>
<dbReference type="EC" id="2.7.11.1" evidence="12"/>
<evidence type="ECO:0000256" key="11">
    <source>
        <dbReference type="ARBA" id="ARBA00048679"/>
    </source>
</evidence>
<evidence type="ECO:0000313" key="19">
    <source>
        <dbReference type="Proteomes" id="UP000314982"/>
    </source>
</evidence>
<comment type="cofactor">
    <cofactor evidence="1 12">
        <name>Mg(2+)</name>
        <dbReference type="ChEBI" id="CHEBI:18420"/>
    </cofactor>
</comment>
<dbReference type="AlphaFoldDB" id="A0A4W5QT17"/>
<feature type="binding site" evidence="14">
    <location>
        <begin position="65"/>
        <end position="73"/>
    </location>
    <ligand>
        <name>ATP</name>
        <dbReference type="ChEBI" id="CHEBI:30616"/>
    </ligand>
</feature>
<evidence type="ECO:0000256" key="8">
    <source>
        <dbReference type="ARBA" id="ARBA00022777"/>
    </source>
</evidence>
<feature type="domain" description="AGC-kinase C-terminal" evidence="17">
    <location>
        <begin position="319"/>
        <end position="388"/>
    </location>
</feature>
<dbReference type="InterPro" id="IPR017892">
    <property type="entry name" value="Pkinase_C"/>
</dbReference>